<comment type="caution">
    <text evidence="8">The sequence shown here is derived from an EMBL/GenBank/DDBJ whole genome shotgun (WGS) entry which is preliminary data.</text>
</comment>
<evidence type="ECO:0000313" key="8">
    <source>
        <dbReference type="EMBL" id="CAD8061991.1"/>
    </source>
</evidence>
<name>A0A8S1L5E7_PARPR</name>
<feature type="domain" description="GHMP kinase C-terminal" evidence="6">
    <location>
        <begin position="346"/>
        <end position="417"/>
    </location>
</feature>
<organism evidence="8 9">
    <name type="scientific">Paramecium primaurelia</name>
    <dbReference type="NCBI Taxonomy" id="5886"/>
    <lineage>
        <taxon>Eukaryota</taxon>
        <taxon>Sar</taxon>
        <taxon>Alveolata</taxon>
        <taxon>Ciliophora</taxon>
        <taxon>Intramacronucleata</taxon>
        <taxon>Oligohymenophorea</taxon>
        <taxon>Peniculida</taxon>
        <taxon>Parameciidae</taxon>
        <taxon>Paramecium</taxon>
    </lineage>
</organism>
<keyword evidence="4" id="KW-0067">ATP-binding</keyword>
<dbReference type="GO" id="GO:0005829">
    <property type="term" value="C:cytosol"/>
    <property type="evidence" value="ECO:0007669"/>
    <property type="project" value="TreeGrafter"/>
</dbReference>
<dbReference type="InterPro" id="IPR019539">
    <property type="entry name" value="GalKase_N"/>
</dbReference>
<dbReference type="PANTHER" id="PTHR10457">
    <property type="entry name" value="MEVALONATE KINASE/GALACTOKINASE"/>
    <property type="match status" value="1"/>
</dbReference>
<dbReference type="InterPro" id="IPR019741">
    <property type="entry name" value="Galactokinase_CS"/>
</dbReference>
<dbReference type="Pfam" id="PF08544">
    <property type="entry name" value="GHMP_kinases_C"/>
    <property type="match status" value="1"/>
</dbReference>
<dbReference type="InterPro" id="IPR000705">
    <property type="entry name" value="Galactokinase"/>
</dbReference>
<dbReference type="InterPro" id="IPR013750">
    <property type="entry name" value="GHMP_kinase_C_dom"/>
</dbReference>
<dbReference type="Pfam" id="PF10509">
    <property type="entry name" value="GalKase_gal_bdg"/>
    <property type="match status" value="1"/>
</dbReference>
<dbReference type="InterPro" id="IPR006204">
    <property type="entry name" value="GHMP_kinase_N_dom"/>
</dbReference>
<dbReference type="PROSITE" id="PS00627">
    <property type="entry name" value="GHMP_KINASES_ATP"/>
    <property type="match status" value="1"/>
</dbReference>
<protein>
    <recommendedName>
        <fullName evidence="10">Galactokinase</fullName>
    </recommendedName>
</protein>
<evidence type="ECO:0000256" key="1">
    <source>
        <dbReference type="ARBA" id="ARBA00022679"/>
    </source>
</evidence>
<evidence type="ECO:0000256" key="4">
    <source>
        <dbReference type="ARBA" id="ARBA00022840"/>
    </source>
</evidence>
<dbReference type="PROSITE" id="PS00106">
    <property type="entry name" value="GALACTOKINASE"/>
    <property type="match status" value="1"/>
</dbReference>
<reference evidence="8" key="1">
    <citation type="submission" date="2021-01" db="EMBL/GenBank/DDBJ databases">
        <authorList>
            <consortium name="Genoscope - CEA"/>
            <person name="William W."/>
        </authorList>
    </citation>
    <scope>NUCLEOTIDE SEQUENCE</scope>
</reference>
<evidence type="ECO:0000256" key="2">
    <source>
        <dbReference type="ARBA" id="ARBA00022741"/>
    </source>
</evidence>
<dbReference type="EMBL" id="CAJJDM010000031">
    <property type="protein sequence ID" value="CAD8061991.1"/>
    <property type="molecule type" value="Genomic_DNA"/>
</dbReference>
<dbReference type="PANTHER" id="PTHR10457:SF7">
    <property type="entry name" value="GALACTOKINASE-RELATED"/>
    <property type="match status" value="1"/>
</dbReference>
<feature type="domain" description="GHMP kinase N-terminal" evidence="5">
    <location>
        <begin position="91"/>
        <end position="184"/>
    </location>
</feature>
<accession>A0A8S1L5E7</accession>
<sequence length="439" mass="49283">MNIQQLIDLFTQRYNGIQPQFLVKAPGRVNLIGEHIDYMGYGVLPFALEQSCFMLFAIDGNDIQIQHADDQQFKQFNLSLNPKEEYNEIQNYVKYVLAGYRAGIQYGNANQGIKILISGNVPFSSGLSSSSSLVVASSLMSLQVSGKTQQDIDRHQFVNQIIKFEREAGTACGGMDQTISVFGQEGSALYIEFDPLRLTQVNLPKGYSFIIANSLTESIKLDTLGKHYNKRVVECRIGIKLIELALNSGTNFKTLKQLQDHLQLSLDSMEELCKFIPKGEIDLEQLEQLKLPVLLADIPYFELVLNQNKSVNPYNRLVHVVKEAQRVIKFKNICDSKMSDDAKSILLGQLMNQSQKSCKELYECSSENIDKLTSLCIKYGALGSRLTGAGWGGCTVSLVKETEAKNFKNKIIEFYYNHIENQDHIFATQPSQGASIIKL</sequence>
<evidence type="ECO:0000313" key="9">
    <source>
        <dbReference type="Proteomes" id="UP000688137"/>
    </source>
</evidence>
<gene>
    <name evidence="8" type="ORF">PPRIM_AZ9-3.1.T0320274</name>
</gene>
<evidence type="ECO:0000256" key="3">
    <source>
        <dbReference type="ARBA" id="ARBA00022777"/>
    </source>
</evidence>
<dbReference type="GO" id="GO:0004335">
    <property type="term" value="F:galactokinase activity"/>
    <property type="evidence" value="ECO:0007669"/>
    <property type="project" value="InterPro"/>
</dbReference>
<dbReference type="InterPro" id="IPR006203">
    <property type="entry name" value="GHMP_knse_ATP-bd_CS"/>
</dbReference>
<keyword evidence="3" id="KW-0418">Kinase</keyword>
<dbReference type="AlphaFoldDB" id="A0A8S1L5E7"/>
<evidence type="ECO:0008006" key="10">
    <source>
        <dbReference type="Google" id="ProtNLM"/>
    </source>
</evidence>
<keyword evidence="2" id="KW-0547">Nucleotide-binding</keyword>
<dbReference type="NCBIfam" id="TIGR00131">
    <property type="entry name" value="gal_kin"/>
    <property type="match status" value="1"/>
</dbReference>
<proteinExistence type="predicted"/>
<feature type="domain" description="Galactokinase N-terminal" evidence="7">
    <location>
        <begin position="9"/>
        <end position="56"/>
    </location>
</feature>
<dbReference type="Proteomes" id="UP000688137">
    <property type="component" value="Unassembled WGS sequence"/>
</dbReference>
<keyword evidence="1" id="KW-0808">Transferase</keyword>
<dbReference type="GO" id="GO:0005524">
    <property type="term" value="F:ATP binding"/>
    <property type="evidence" value="ECO:0007669"/>
    <property type="project" value="UniProtKB-KW"/>
</dbReference>
<dbReference type="OMA" id="DECELEM"/>
<evidence type="ECO:0000259" key="6">
    <source>
        <dbReference type="Pfam" id="PF08544"/>
    </source>
</evidence>
<dbReference type="PIRSF" id="PIRSF000530">
    <property type="entry name" value="Galactokinase"/>
    <property type="match status" value="1"/>
</dbReference>
<dbReference type="InterPro" id="IPR006206">
    <property type="entry name" value="Mevalonate/galactokinase"/>
</dbReference>
<evidence type="ECO:0000259" key="7">
    <source>
        <dbReference type="Pfam" id="PF10509"/>
    </source>
</evidence>
<dbReference type="GO" id="GO:0006012">
    <property type="term" value="P:galactose metabolic process"/>
    <property type="evidence" value="ECO:0007669"/>
    <property type="project" value="InterPro"/>
</dbReference>
<evidence type="ECO:0000259" key="5">
    <source>
        <dbReference type="Pfam" id="PF00288"/>
    </source>
</evidence>
<keyword evidence="9" id="KW-1185">Reference proteome</keyword>
<dbReference type="Pfam" id="PF00288">
    <property type="entry name" value="GHMP_kinases_N"/>
    <property type="match status" value="1"/>
</dbReference>